<accession>A0A2H3DSU1</accession>
<evidence type="ECO:0000256" key="1">
    <source>
        <dbReference type="SAM" id="MobiDB-lite"/>
    </source>
</evidence>
<organism evidence="2 3">
    <name type="scientific">Armillaria gallica</name>
    <name type="common">Bulbous honey fungus</name>
    <name type="synonym">Armillaria bulbosa</name>
    <dbReference type="NCBI Taxonomy" id="47427"/>
    <lineage>
        <taxon>Eukaryota</taxon>
        <taxon>Fungi</taxon>
        <taxon>Dikarya</taxon>
        <taxon>Basidiomycota</taxon>
        <taxon>Agaricomycotina</taxon>
        <taxon>Agaricomycetes</taxon>
        <taxon>Agaricomycetidae</taxon>
        <taxon>Agaricales</taxon>
        <taxon>Marasmiineae</taxon>
        <taxon>Physalacriaceae</taxon>
        <taxon>Armillaria</taxon>
    </lineage>
</organism>
<feature type="region of interest" description="Disordered" evidence="1">
    <location>
        <begin position="207"/>
        <end position="238"/>
    </location>
</feature>
<feature type="compositionally biased region" description="Pro residues" evidence="1">
    <location>
        <begin position="227"/>
        <end position="238"/>
    </location>
</feature>
<dbReference type="OrthoDB" id="3011272at2759"/>
<dbReference type="STRING" id="47427.A0A2H3DSU1"/>
<feature type="region of interest" description="Disordered" evidence="1">
    <location>
        <begin position="501"/>
        <end position="649"/>
    </location>
</feature>
<name>A0A2H3DSU1_ARMGA</name>
<feature type="region of interest" description="Disordered" evidence="1">
    <location>
        <begin position="350"/>
        <end position="389"/>
    </location>
</feature>
<feature type="region of interest" description="Disordered" evidence="1">
    <location>
        <begin position="877"/>
        <end position="916"/>
    </location>
</feature>
<reference evidence="3" key="1">
    <citation type="journal article" date="2017" name="Nat. Ecol. Evol.">
        <title>Genome expansion and lineage-specific genetic innovations in the forest pathogenic fungi Armillaria.</title>
        <authorList>
            <person name="Sipos G."/>
            <person name="Prasanna A.N."/>
            <person name="Walter M.C."/>
            <person name="O'Connor E."/>
            <person name="Balint B."/>
            <person name="Krizsan K."/>
            <person name="Kiss B."/>
            <person name="Hess J."/>
            <person name="Varga T."/>
            <person name="Slot J."/>
            <person name="Riley R."/>
            <person name="Boka B."/>
            <person name="Rigling D."/>
            <person name="Barry K."/>
            <person name="Lee J."/>
            <person name="Mihaltcheva S."/>
            <person name="LaButti K."/>
            <person name="Lipzen A."/>
            <person name="Waldron R."/>
            <person name="Moloney N.M."/>
            <person name="Sperisen C."/>
            <person name="Kredics L."/>
            <person name="Vagvoelgyi C."/>
            <person name="Patrignani A."/>
            <person name="Fitzpatrick D."/>
            <person name="Nagy I."/>
            <person name="Doyle S."/>
            <person name="Anderson J.B."/>
            <person name="Grigoriev I.V."/>
            <person name="Gueldener U."/>
            <person name="Muensterkoetter M."/>
            <person name="Nagy L.G."/>
        </authorList>
    </citation>
    <scope>NUCLEOTIDE SEQUENCE [LARGE SCALE GENOMIC DNA]</scope>
    <source>
        <strain evidence="3">Ar21-2</strain>
    </source>
</reference>
<feature type="compositionally biased region" description="Basic residues" evidence="1">
    <location>
        <begin position="613"/>
        <end position="634"/>
    </location>
</feature>
<feature type="region of interest" description="Disordered" evidence="1">
    <location>
        <begin position="426"/>
        <end position="476"/>
    </location>
</feature>
<dbReference type="Proteomes" id="UP000217790">
    <property type="component" value="Unassembled WGS sequence"/>
</dbReference>
<dbReference type="InParanoid" id="A0A2H3DSU1"/>
<proteinExistence type="predicted"/>
<dbReference type="AlphaFoldDB" id="A0A2H3DSU1"/>
<gene>
    <name evidence="2" type="ORF">ARMGADRAFT_1075163</name>
</gene>
<feature type="compositionally biased region" description="Basic residues" evidence="1">
    <location>
        <begin position="522"/>
        <end position="531"/>
    </location>
</feature>
<evidence type="ECO:0000313" key="3">
    <source>
        <dbReference type="Proteomes" id="UP000217790"/>
    </source>
</evidence>
<dbReference type="EMBL" id="KZ293648">
    <property type="protein sequence ID" value="PBK98299.1"/>
    <property type="molecule type" value="Genomic_DNA"/>
</dbReference>
<dbReference type="OMA" id="HYTACEM"/>
<protein>
    <submittedName>
        <fullName evidence="2">Uncharacterized protein</fullName>
    </submittedName>
</protein>
<feature type="compositionally biased region" description="Basic and acidic residues" evidence="1">
    <location>
        <begin position="512"/>
        <end position="521"/>
    </location>
</feature>
<keyword evidence="3" id="KW-1185">Reference proteome</keyword>
<sequence length="916" mass="99822">MSSPLVPPIKTLTPVPEDDKMPKYEYFVQFDPVMYYQPYRAVMDLILPYWCNKDEYTGEEVADLLKQVHNHLSPRIAALEHEALIDSCVGAAIHNWVTRIHDALPHQFHISDWHRTIACMAPEVRPSHVLTRLSPNAPFPREDGFNMDDPPTPLESYLLQRAVPEGALLRPGLIANNEDFPGHVFDWFPTLLPDTAEDEEVIVFESPPKKEPLSTPARPQATSSITPAPPVPPRSTCPPKTPISLVPPIANSPGVSPSPRHFPCVHALGTVLSSPVSPPSPLASRQAPPLWSLFSPVKPLSLYRHPTGTTPVTSPQCATPAVQSASLSRGLQDMASSIQDLRQALLTPGSDVGLRGSDSAGATAPATNNITTPPKKTVPLDPPPSGPTSHPLDIFDIPRSSLHSTCWRPNPLLQCRLAPPLPPISGQGDFAGVPPLSPVHEEPAAPTTLPPPLPEEEQPSTVIEELPPPGDSMDVDVPPSLPRVYHLVTGTLLHSRSLVVHSPSPAASPSTHGDKVQQCEKQKKKKAKGKGKAVVLSPEPSPPVTAASANVATSLSHEEPPSLPKKVLKRKRAPSKTIPSEPGPSKSTRARVAAPSTAVIPSNAEASDAIRPTVKKPRFSPKKASRKKSSRKTTKPAVSNVPPDSNRMFLGRPRQQYLAAKLIQAQDPGQEGIPIDRHNSCTELENFRFKDLVTAPDKFFDPVRYGHKNGTYGARSSHYAYYVCAPDHYEKTCLPCAHHQANCTWNNWFPGADCDQCWEGHHGGCSAHYTACEMHEITSRLMTFACYNIPALHRNILQLRGINCELEHINYLYRGRLRAHDRVVCDIAKSLDQFASAEGGNKLIEDLSRIYREVCSFIVDDGLRHSLGLSLDLPEGPEYVPSDNDASMWDEGEDKSAAGPSGVQGDDNEGEAEASE</sequence>
<evidence type="ECO:0000313" key="2">
    <source>
        <dbReference type="EMBL" id="PBK98299.1"/>
    </source>
</evidence>
<feature type="compositionally biased region" description="Low complexity" evidence="1">
    <location>
        <begin position="362"/>
        <end position="379"/>
    </location>
</feature>
<feature type="compositionally biased region" description="Acidic residues" evidence="1">
    <location>
        <begin position="906"/>
        <end position="916"/>
    </location>
</feature>